<evidence type="ECO:0000313" key="2">
    <source>
        <dbReference type="EMBL" id="MBX58364.1"/>
    </source>
</evidence>
<reference evidence="2" key="1">
    <citation type="submission" date="2018-02" db="EMBL/GenBank/DDBJ databases">
        <title>Rhizophora mucronata_Transcriptome.</title>
        <authorList>
            <person name="Meera S.P."/>
            <person name="Sreeshan A."/>
            <person name="Augustine A."/>
        </authorList>
    </citation>
    <scope>NUCLEOTIDE SEQUENCE</scope>
    <source>
        <tissue evidence="2">Leaf</tissue>
    </source>
</reference>
<accession>A0A2P2PUE0</accession>
<name>A0A2P2PUE0_RHIMU</name>
<dbReference type="EMBL" id="GGEC01077880">
    <property type="protein sequence ID" value="MBX58364.1"/>
    <property type="molecule type" value="Transcribed_RNA"/>
</dbReference>
<evidence type="ECO:0000256" key="1">
    <source>
        <dbReference type="SAM" id="MobiDB-lite"/>
    </source>
</evidence>
<dbReference type="PANTHER" id="PTHR36063:SF1">
    <property type="entry name" value="ARABIDOPSIS THALIANA GENOMIC DNA, CHROMOSOME 5, P1 CLONE:MOK16"/>
    <property type="match status" value="1"/>
</dbReference>
<dbReference type="AlphaFoldDB" id="A0A2P2PUE0"/>
<sequence>MAKEIKDSSSWIEAAPAPLVSLHKTSNSPRLETITEEEAEDRDEDDS</sequence>
<feature type="region of interest" description="Disordered" evidence="1">
    <location>
        <begin position="1"/>
        <end position="47"/>
    </location>
</feature>
<protein>
    <submittedName>
        <fullName evidence="2">Uncharacterized protein</fullName>
    </submittedName>
</protein>
<feature type="compositionally biased region" description="Acidic residues" evidence="1">
    <location>
        <begin position="34"/>
        <end position="47"/>
    </location>
</feature>
<proteinExistence type="predicted"/>
<organism evidence="2">
    <name type="scientific">Rhizophora mucronata</name>
    <name type="common">Asiatic mangrove</name>
    <dbReference type="NCBI Taxonomy" id="61149"/>
    <lineage>
        <taxon>Eukaryota</taxon>
        <taxon>Viridiplantae</taxon>
        <taxon>Streptophyta</taxon>
        <taxon>Embryophyta</taxon>
        <taxon>Tracheophyta</taxon>
        <taxon>Spermatophyta</taxon>
        <taxon>Magnoliopsida</taxon>
        <taxon>eudicotyledons</taxon>
        <taxon>Gunneridae</taxon>
        <taxon>Pentapetalae</taxon>
        <taxon>rosids</taxon>
        <taxon>fabids</taxon>
        <taxon>Malpighiales</taxon>
        <taxon>Rhizophoraceae</taxon>
        <taxon>Rhizophora</taxon>
    </lineage>
</organism>
<dbReference type="PANTHER" id="PTHR36063">
    <property type="entry name" value="ARABIDOPSIS THALIANA GENOMIC DNA, CHROMOSOME 5, P1 CLONE:MOK16"/>
    <property type="match status" value="1"/>
</dbReference>